<dbReference type="Gene3D" id="3.20.20.140">
    <property type="entry name" value="Metal-dependent hydrolases"/>
    <property type="match status" value="1"/>
</dbReference>
<reference evidence="2" key="2">
    <citation type="journal article" date="2014" name="ISME J.">
        <title>Microbial stratification in low pH oxic and suboxic macroscopic growths along an acid mine drainage.</title>
        <authorList>
            <person name="Mendez-Garcia C."/>
            <person name="Mesa V."/>
            <person name="Sprenger R.R."/>
            <person name="Richter M."/>
            <person name="Diez M.S."/>
            <person name="Solano J."/>
            <person name="Bargiela R."/>
            <person name="Golyshina O.V."/>
            <person name="Manteca A."/>
            <person name="Ramos J.L."/>
            <person name="Gallego J.R."/>
            <person name="Llorente I."/>
            <person name="Martins Dos Santos V.A."/>
            <person name="Jensen O.N."/>
            <person name="Pelaez A.I."/>
            <person name="Sanchez J."/>
            <person name="Ferrer M."/>
        </authorList>
    </citation>
    <scope>NUCLEOTIDE SEQUENCE</scope>
</reference>
<dbReference type="SUPFAM" id="SSF51338">
    <property type="entry name" value="Composite domain of metallo-dependent hydrolases"/>
    <property type="match status" value="1"/>
</dbReference>
<evidence type="ECO:0000256" key="1">
    <source>
        <dbReference type="ARBA" id="ARBA00022801"/>
    </source>
</evidence>
<keyword evidence="1 2" id="KW-0378">Hydrolase</keyword>
<protein>
    <submittedName>
        <fullName evidence="2">Hydroxydechloroatrazine ethylaminohydrolase</fullName>
    </submittedName>
</protein>
<gene>
    <name evidence="2" type="ORF">B1A_17093</name>
</gene>
<dbReference type="Gene3D" id="2.30.40.10">
    <property type="entry name" value="Urease, subunit C, domain 1"/>
    <property type="match status" value="1"/>
</dbReference>
<dbReference type="EMBL" id="AUZX01012565">
    <property type="protein sequence ID" value="EQD38865.1"/>
    <property type="molecule type" value="Genomic_DNA"/>
</dbReference>
<dbReference type="PANTHER" id="PTHR43794">
    <property type="entry name" value="AMINOHYDROLASE SSNA-RELATED"/>
    <property type="match status" value="1"/>
</dbReference>
<organism evidence="2">
    <name type="scientific">mine drainage metagenome</name>
    <dbReference type="NCBI Taxonomy" id="410659"/>
    <lineage>
        <taxon>unclassified sequences</taxon>
        <taxon>metagenomes</taxon>
        <taxon>ecological metagenomes</taxon>
    </lineage>
</organism>
<dbReference type="InterPro" id="IPR050287">
    <property type="entry name" value="MTA/SAH_deaminase"/>
</dbReference>
<dbReference type="GO" id="GO:0016810">
    <property type="term" value="F:hydrolase activity, acting on carbon-nitrogen (but not peptide) bonds"/>
    <property type="evidence" value="ECO:0007669"/>
    <property type="project" value="InterPro"/>
</dbReference>
<evidence type="ECO:0000313" key="2">
    <source>
        <dbReference type="EMBL" id="EQD38865.1"/>
    </source>
</evidence>
<proteinExistence type="predicted"/>
<comment type="caution">
    <text evidence="2">The sequence shown here is derived from an EMBL/GenBank/DDBJ whole genome shotgun (WGS) entry which is preliminary data.</text>
</comment>
<name>T1AAL3_9ZZZZ</name>
<feature type="non-terminal residue" evidence="2">
    <location>
        <position position="92"/>
    </location>
</feature>
<sequence length="92" mass="9636">MSDGAKAGPVVLTGALLVTQDARRRVVRGDLRIEGGRFTHVGPDAPRTGAEVVDATVFAAVPGFVNTHGHVAMSLLRGIADERDLSGFLKTL</sequence>
<accession>T1AAL3</accession>
<dbReference type="AlphaFoldDB" id="T1AAL3"/>
<dbReference type="PANTHER" id="PTHR43794:SF11">
    <property type="entry name" value="AMIDOHYDROLASE-RELATED DOMAIN-CONTAINING PROTEIN"/>
    <property type="match status" value="1"/>
</dbReference>
<dbReference type="InterPro" id="IPR011059">
    <property type="entry name" value="Metal-dep_hydrolase_composite"/>
</dbReference>
<reference evidence="2" key="1">
    <citation type="submission" date="2013-08" db="EMBL/GenBank/DDBJ databases">
        <authorList>
            <person name="Mendez C."/>
            <person name="Richter M."/>
            <person name="Ferrer M."/>
            <person name="Sanchez J."/>
        </authorList>
    </citation>
    <scope>NUCLEOTIDE SEQUENCE</scope>
</reference>